<feature type="transmembrane region" description="Helical" evidence="7">
    <location>
        <begin position="464"/>
        <end position="486"/>
    </location>
</feature>
<evidence type="ECO:0000256" key="7">
    <source>
        <dbReference type="SAM" id="Phobius"/>
    </source>
</evidence>
<dbReference type="OrthoDB" id="5486360at2"/>
<feature type="transmembrane region" description="Helical" evidence="7">
    <location>
        <begin position="346"/>
        <end position="367"/>
    </location>
</feature>
<keyword evidence="9" id="KW-1185">Reference proteome</keyword>
<feature type="transmembrane region" description="Helical" evidence="7">
    <location>
        <begin position="400"/>
        <end position="424"/>
    </location>
</feature>
<sequence length="508" mass="55497">MQGSEPADQNRLWGRIGQLGTRWRRMSILSSVRWVAVSQAARVLSQLISITVLARILPTHAYGQMAMAMTITNLVFLFRDLGTTTAVIQHRQLTHSLTCTAHWLNVSVSLALALLLGLSAYPLAWAFNEAALCEIILVLSVVFPISGLTLVRQALLERQSEFATLARIEIVSALGGVVGAVSLALAGAGIWSLVGQMLLSTLLTTGQLFRASSWRSSILFSKDDLKILINSGTNLSLFRLIIYLEQNIDSLVIGKFLGSGALGIYAMAYKIMLFPIQNLTAVVSRALLPELSRRQDMNDSVGILYTRSLRIICAIAAPLMGGVFFLRQEFVELVFGPRWTQVSQLLTWLAPVGFIQAITAGTGVVFIAVGRTRLMLRLGMLGGALQISAFLVGVNWGIEGVAACYFVANLINFFPCFIFASIVLNLPIARTFLNLLGPILATSLMLLSLSLIEATITQYLSNQYIAFLAVAAAGASVYFVSLIVLLPQDFARFCIHFRLKIMGTRFQQ</sequence>
<dbReference type="Proteomes" id="UP000199391">
    <property type="component" value="Unassembled WGS sequence"/>
</dbReference>
<evidence type="ECO:0000313" key="8">
    <source>
        <dbReference type="EMBL" id="SFV17026.1"/>
    </source>
</evidence>
<dbReference type="STRING" id="1035707.SAMN05216552_105813"/>
<reference evidence="9" key="1">
    <citation type="submission" date="2016-10" db="EMBL/GenBank/DDBJ databases">
        <authorList>
            <person name="Varghese N."/>
            <person name="Submissions S."/>
        </authorList>
    </citation>
    <scope>NUCLEOTIDE SEQUENCE [LARGE SCALE GENOMIC DNA]</scope>
    <source>
        <strain evidence="9">CGMCC 1.11014</strain>
    </source>
</reference>
<dbReference type="PANTHER" id="PTHR30250:SF10">
    <property type="entry name" value="LIPOPOLYSACCHARIDE BIOSYNTHESIS PROTEIN WZXC"/>
    <property type="match status" value="1"/>
</dbReference>
<evidence type="ECO:0000256" key="5">
    <source>
        <dbReference type="ARBA" id="ARBA00022989"/>
    </source>
</evidence>
<feature type="transmembrane region" description="Helical" evidence="7">
    <location>
        <begin position="309"/>
        <end position="326"/>
    </location>
</feature>
<comment type="subcellular location">
    <subcellularLocation>
        <location evidence="1">Cell membrane</location>
        <topology evidence="1">Multi-pass membrane protein</topology>
    </subcellularLocation>
</comment>
<gene>
    <name evidence="8" type="ORF">SAMN05216552_105813</name>
</gene>
<evidence type="ECO:0000256" key="2">
    <source>
        <dbReference type="ARBA" id="ARBA00007430"/>
    </source>
</evidence>
<feature type="transmembrane region" description="Helical" evidence="7">
    <location>
        <begin position="168"/>
        <end position="191"/>
    </location>
</feature>
<feature type="transmembrane region" description="Helical" evidence="7">
    <location>
        <begin position="103"/>
        <end position="123"/>
    </location>
</feature>
<feature type="transmembrane region" description="Helical" evidence="7">
    <location>
        <begin position="62"/>
        <end position="82"/>
    </location>
</feature>
<dbReference type="AlphaFoldDB" id="A0A1I7M538"/>
<organism evidence="8 9">
    <name type="scientific">Pseudoduganella namucuonensis</name>
    <dbReference type="NCBI Taxonomy" id="1035707"/>
    <lineage>
        <taxon>Bacteria</taxon>
        <taxon>Pseudomonadati</taxon>
        <taxon>Pseudomonadota</taxon>
        <taxon>Betaproteobacteria</taxon>
        <taxon>Burkholderiales</taxon>
        <taxon>Oxalobacteraceae</taxon>
        <taxon>Telluria group</taxon>
        <taxon>Pseudoduganella</taxon>
    </lineage>
</organism>
<proteinExistence type="inferred from homology"/>
<feature type="transmembrane region" description="Helical" evidence="7">
    <location>
        <begin position="264"/>
        <end position="288"/>
    </location>
</feature>
<dbReference type="GO" id="GO:0005886">
    <property type="term" value="C:plasma membrane"/>
    <property type="evidence" value="ECO:0007669"/>
    <property type="project" value="UniProtKB-SubCell"/>
</dbReference>
<name>A0A1I7M538_9BURK</name>
<dbReference type="EMBL" id="FPBO01000058">
    <property type="protein sequence ID" value="SFV17026.1"/>
    <property type="molecule type" value="Genomic_DNA"/>
</dbReference>
<evidence type="ECO:0000313" key="9">
    <source>
        <dbReference type="Proteomes" id="UP000199391"/>
    </source>
</evidence>
<keyword evidence="6 7" id="KW-0472">Membrane</keyword>
<evidence type="ECO:0000256" key="1">
    <source>
        <dbReference type="ARBA" id="ARBA00004651"/>
    </source>
</evidence>
<accession>A0A1I7M538</accession>
<evidence type="ECO:0000256" key="4">
    <source>
        <dbReference type="ARBA" id="ARBA00022692"/>
    </source>
</evidence>
<keyword evidence="5 7" id="KW-1133">Transmembrane helix</keyword>
<dbReference type="InterPro" id="IPR050833">
    <property type="entry name" value="Poly_Biosynth_Transport"/>
</dbReference>
<dbReference type="PANTHER" id="PTHR30250">
    <property type="entry name" value="PST FAMILY PREDICTED COLANIC ACID TRANSPORTER"/>
    <property type="match status" value="1"/>
</dbReference>
<feature type="transmembrane region" description="Helical" evidence="7">
    <location>
        <begin position="135"/>
        <end position="156"/>
    </location>
</feature>
<evidence type="ECO:0000256" key="6">
    <source>
        <dbReference type="ARBA" id="ARBA00023136"/>
    </source>
</evidence>
<keyword evidence="4 7" id="KW-0812">Transmembrane</keyword>
<dbReference type="CDD" id="cd13127">
    <property type="entry name" value="MATE_tuaB_like"/>
    <property type="match status" value="1"/>
</dbReference>
<feature type="transmembrane region" description="Helical" evidence="7">
    <location>
        <begin position="431"/>
        <end position="452"/>
    </location>
</feature>
<protein>
    <submittedName>
        <fullName evidence="8">Polysaccharide transporter, PST family</fullName>
    </submittedName>
</protein>
<feature type="transmembrane region" description="Helical" evidence="7">
    <location>
        <begin position="374"/>
        <end position="394"/>
    </location>
</feature>
<evidence type="ECO:0000256" key="3">
    <source>
        <dbReference type="ARBA" id="ARBA00022475"/>
    </source>
</evidence>
<dbReference type="RefSeq" id="WP_093561192.1">
    <property type="nucleotide sequence ID" value="NZ_FPBO01000058.1"/>
</dbReference>
<comment type="similarity">
    <text evidence="2">Belongs to the polysaccharide synthase family.</text>
</comment>
<keyword evidence="3" id="KW-1003">Cell membrane</keyword>
<dbReference type="Pfam" id="PF13440">
    <property type="entry name" value="Polysacc_synt_3"/>
    <property type="match status" value="1"/>
</dbReference>